<keyword evidence="7 13" id="KW-0418">Kinase</keyword>
<keyword evidence="5" id="KW-0808">Transferase</keyword>
<reference evidence="13" key="2">
    <citation type="submission" date="2021-04" db="EMBL/GenBank/DDBJ databases">
        <authorList>
            <person name="Gilroy R."/>
        </authorList>
    </citation>
    <scope>NUCLEOTIDE SEQUENCE</scope>
    <source>
        <strain evidence="13">CHK196-7946</strain>
    </source>
</reference>
<evidence type="ECO:0000256" key="6">
    <source>
        <dbReference type="ARBA" id="ARBA00022692"/>
    </source>
</evidence>
<dbReference type="CDD" id="cd00082">
    <property type="entry name" value="HisKA"/>
    <property type="match status" value="1"/>
</dbReference>
<evidence type="ECO:0000256" key="7">
    <source>
        <dbReference type="ARBA" id="ARBA00022777"/>
    </source>
</evidence>
<dbReference type="InterPro" id="IPR036097">
    <property type="entry name" value="HisK_dim/P_sf"/>
</dbReference>
<evidence type="ECO:0000256" key="9">
    <source>
        <dbReference type="ARBA" id="ARBA00023012"/>
    </source>
</evidence>
<proteinExistence type="predicted"/>
<dbReference type="PANTHER" id="PTHR45528">
    <property type="entry name" value="SENSOR HISTIDINE KINASE CPXA"/>
    <property type="match status" value="1"/>
</dbReference>
<dbReference type="SMART" id="SM00388">
    <property type="entry name" value="HisKA"/>
    <property type="match status" value="1"/>
</dbReference>
<keyword evidence="9" id="KW-0902">Two-component regulatory system</keyword>
<keyword evidence="10 11" id="KW-0472">Membrane</keyword>
<evidence type="ECO:0000256" key="8">
    <source>
        <dbReference type="ARBA" id="ARBA00022989"/>
    </source>
</evidence>
<organism evidence="13 14">
    <name type="scientific">Candidatus Mediterraneibacter faecavium</name>
    <dbReference type="NCBI Taxonomy" id="2838668"/>
    <lineage>
        <taxon>Bacteria</taxon>
        <taxon>Bacillati</taxon>
        <taxon>Bacillota</taxon>
        <taxon>Clostridia</taxon>
        <taxon>Lachnospirales</taxon>
        <taxon>Lachnospiraceae</taxon>
        <taxon>Mediterraneibacter</taxon>
    </lineage>
</organism>
<evidence type="ECO:0000313" key="13">
    <source>
        <dbReference type="EMBL" id="HJC74866.1"/>
    </source>
</evidence>
<dbReference type="PROSITE" id="PS50109">
    <property type="entry name" value="HIS_KIN"/>
    <property type="match status" value="1"/>
</dbReference>
<comment type="subcellular location">
    <subcellularLocation>
        <location evidence="2">Membrane</location>
        <topology evidence="2">Multi-pass membrane protein</topology>
    </subcellularLocation>
</comment>
<dbReference type="SUPFAM" id="SSF47384">
    <property type="entry name" value="Homodimeric domain of signal transducing histidine kinase"/>
    <property type="match status" value="1"/>
</dbReference>
<keyword evidence="6 11" id="KW-0812">Transmembrane</keyword>
<evidence type="ECO:0000256" key="4">
    <source>
        <dbReference type="ARBA" id="ARBA00022553"/>
    </source>
</evidence>
<dbReference type="InterPro" id="IPR036890">
    <property type="entry name" value="HATPase_C_sf"/>
</dbReference>
<name>A0A9D2Q9D0_9FIRM</name>
<dbReference type="SMART" id="SM00387">
    <property type="entry name" value="HATPase_c"/>
    <property type="match status" value="1"/>
</dbReference>
<evidence type="ECO:0000256" key="1">
    <source>
        <dbReference type="ARBA" id="ARBA00000085"/>
    </source>
</evidence>
<feature type="domain" description="Histidine kinase" evidence="12">
    <location>
        <begin position="244"/>
        <end position="493"/>
    </location>
</feature>
<dbReference type="InterPro" id="IPR003594">
    <property type="entry name" value="HATPase_dom"/>
</dbReference>
<evidence type="ECO:0000259" key="12">
    <source>
        <dbReference type="PROSITE" id="PS50109"/>
    </source>
</evidence>
<comment type="caution">
    <text evidence="13">The sequence shown here is derived from an EMBL/GenBank/DDBJ whole genome shotgun (WGS) entry which is preliminary data.</text>
</comment>
<evidence type="ECO:0000256" key="10">
    <source>
        <dbReference type="ARBA" id="ARBA00023136"/>
    </source>
</evidence>
<dbReference type="EMBL" id="DWVY01000042">
    <property type="protein sequence ID" value="HJC74866.1"/>
    <property type="molecule type" value="Genomic_DNA"/>
</dbReference>
<dbReference type="InterPro" id="IPR005467">
    <property type="entry name" value="His_kinase_dom"/>
</dbReference>
<dbReference type="InterPro" id="IPR003661">
    <property type="entry name" value="HisK_dim/P_dom"/>
</dbReference>
<evidence type="ECO:0000256" key="5">
    <source>
        <dbReference type="ARBA" id="ARBA00022679"/>
    </source>
</evidence>
<feature type="transmembrane region" description="Helical" evidence="11">
    <location>
        <begin position="159"/>
        <end position="178"/>
    </location>
</feature>
<reference evidence="13" key="1">
    <citation type="journal article" date="2021" name="PeerJ">
        <title>Extensive microbial diversity within the chicken gut microbiome revealed by metagenomics and culture.</title>
        <authorList>
            <person name="Gilroy R."/>
            <person name="Ravi A."/>
            <person name="Getino M."/>
            <person name="Pursley I."/>
            <person name="Horton D.L."/>
            <person name="Alikhan N.F."/>
            <person name="Baker D."/>
            <person name="Gharbi K."/>
            <person name="Hall N."/>
            <person name="Watson M."/>
            <person name="Adriaenssens E.M."/>
            <person name="Foster-Nyarko E."/>
            <person name="Jarju S."/>
            <person name="Secka A."/>
            <person name="Antonio M."/>
            <person name="Oren A."/>
            <person name="Chaudhuri R.R."/>
            <person name="La Ragione R."/>
            <person name="Hildebrand F."/>
            <person name="Pallen M.J."/>
        </authorList>
    </citation>
    <scope>NUCLEOTIDE SEQUENCE</scope>
    <source>
        <strain evidence="13">CHK196-7946</strain>
    </source>
</reference>
<dbReference type="Gene3D" id="3.30.565.10">
    <property type="entry name" value="Histidine kinase-like ATPase, C-terminal domain"/>
    <property type="match status" value="1"/>
</dbReference>
<dbReference type="GO" id="GO:0000155">
    <property type="term" value="F:phosphorelay sensor kinase activity"/>
    <property type="evidence" value="ECO:0007669"/>
    <property type="project" value="InterPro"/>
</dbReference>
<comment type="catalytic activity">
    <reaction evidence="1">
        <text>ATP + protein L-histidine = ADP + protein N-phospho-L-histidine.</text>
        <dbReference type="EC" id="2.7.13.3"/>
    </reaction>
</comment>
<dbReference type="CDD" id="cd00075">
    <property type="entry name" value="HATPase"/>
    <property type="match status" value="1"/>
</dbReference>
<keyword evidence="8 11" id="KW-1133">Transmembrane helix</keyword>
<feature type="transmembrane region" description="Helical" evidence="11">
    <location>
        <begin position="12"/>
        <end position="35"/>
    </location>
</feature>
<keyword evidence="4" id="KW-0597">Phosphoprotein</keyword>
<dbReference type="Gene3D" id="1.10.287.130">
    <property type="match status" value="1"/>
</dbReference>
<dbReference type="InterPro" id="IPR050398">
    <property type="entry name" value="HssS/ArlS-like"/>
</dbReference>
<gene>
    <name evidence="13" type="ORF">H9697_07980</name>
</gene>
<evidence type="ECO:0000256" key="11">
    <source>
        <dbReference type="SAM" id="Phobius"/>
    </source>
</evidence>
<dbReference type="Pfam" id="PF00512">
    <property type="entry name" value="HisKA"/>
    <property type="match status" value="1"/>
</dbReference>
<protein>
    <recommendedName>
        <fullName evidence="3">histidine kinase</fullName>
        <ecNumber evidence="3">2.7.13.3</ecNumber>
    </recommendedName>
</protein>
<dbReference type="AlphaFoldDB" id="A0A9D2Q9D0"/>
<evidence type="ECO:0000256" key="3">
    <source>
        <dbReference type="ARBA" id="ARBA00012438"/>
    </source>
</evidence>
<dbReference type="Pfam" id="PF02518">
    <property type="entry name" value="HATPase_c"/>
    <property type="match status" value="1"/>
</dbReference>
<accession>A0A9D2Q9D0</accession>
<sequence length="498" mass="55075">MKSIPKLIRRFVLILLLSIFLFLALNVGFLIFYTVGHSTGGGPWTTAQDAAESMEETAAGYVMSGEMQAELQSRDIWAVYIDNATLKALWHSDNLPDSVPLGYTASEIASLTRGYIDDCPTFTGVGEDGLMILGYPQKSFWKHMYPSWDYQMIESAPKTALTVLAANVVLVLIIYIGANSGLLRSVRPIVEGIRKLPEGEPVSIKEKGILSELAFHLNKTSEMLQSQKYQLRKKDAARANWIAGVSHDIRTPLSMVMGYAAQLADSGYLREEDRKKASAIVRQSRRIKNLINDLNLASKMEYNMQPIVKEEINAVALVRQAAVDFINMDVDGKYPIEWETDENLTVCLICADKELIKRAVANLIQNSMNHNEDGCTIYLSVTVPYPGCPAERSAAAGEPAGEKTSRTEKTAERTNGYCVISVEDDGAGASEEEIDRLNRAPHYMVCDTNTREQRHGLGLLIVKQIAESHGGKVEIGRSGHGGFAVKIMLPLVKRYHVC</sequence>
<dbReference type="SUPFAM" id="SSF55874">
    <property type="entry name" value="ATPase domain of HSP90 chaperone/DNA topoisomerase II/histidine kinase"/>
    <property type="match status" value="1"/>
</dbReference>
<dbReference type="GO" id="GO:0005886">
    <property type="term" value="C:plasma membrane"/>
    <property type="evidence" value="ECO:0007669"/>
    <property type="project" value="TreeGrafter"/>
</dbReference>
<evidence type="ECO:0000313" key="14">
    <source>
        <dbReference type="Proteomes" id="UP000823902"/>
    </source>
</evidence>
<dbReference type="Proteomes" id="UP000823902">
    <property type="component" value="Unassembled WGS sequence"/>
</dbReference>
<dbReference type="PANTHER" id="PTHR45528:SF8">
    <property type="entry name" value="HISTIDINE KINASE"/>
    <property type="match status" value="1"/>
</dbReference>
<dbReference type="EC" id="2.7.13.3" evidence="3"/>
<evidence type="ECO:0000256" key="2">
    <source>
        <dbReference type="ARBA" id="ARBA00004141"/>
    </source>
</evidence>